<proteinExistence type="predicted"/>
<sequence length="71" mass="7951">MSAPPSDIPQKNKAWEEKLKGKDMGSADIKQQLPQKHRIVGPNTMVTRDFVEDRLNVHVDAEGKCTHCTHG</sequence>
<dbReference type="PANTHER" id="PTHR39600:SF1">
    <property type="entry name" value="PEPTIDASE INHIBITOR I78 FAMILY PROTEIN"/>
    <property type="match status" value="1"/>
</dbReference>
<feature type="compositionally biased region" description="Basic and acidic residues" evidence="1">
    <location>
        <begin position="13"/>
        <end position="25"/>
    </location>
</feature>
<protein>
    <submittedName>
        <fullName evidence="2">Uncharacterized protein</fullName>
    </submittedName>
</protein>
<dbReference type="PANTHER" id="PTHR39600">
    <property type="entry name" value="PEPTIDASE INHIBITOR I78 FAMILY PROTEIN"/>
    <property type="match status" value="1"/>
</dbReference>
<feature type="region of interest" description="Disordered" evidence="1">
    <location>
        <begin position="1"/>
        <end position="40"/>
    </location>
</feature>
<reference evidence="2 3" key="1">
    <citation type="submission" date="2019-09" db="EMBL/GenBank/DDBJ databases">
        <title>Draft genome of the ectomycorrhizal ascomycete Sphaerosporella brunnea.</title>
        <authorList>
            <consortium name="DOE Joint Genome Institute"/>
            <person name="Benucci G.M."/>
            <person name="Marozzi G."/>
            <person name="Antonielli L."/>
            <person name="Sanchez S."/>
            <person name="Marco P."/>
            <person name="Wang X."/>
            <person name="Falini L.B."/>
            <person name="Barry K."/>
            <person name="Haridas S."/>
            <person name="Lipzen A."/>
            <person name="Labutti K."/>
            <person name="Grigoriev I.V."/>
            <person name="Murat C."/>
            <person name="Martin F."/>
            <person name="Albertini E."/>
            <person name="Donnini D."/>
            <person name="Bonito G."/>
        </authorList>
    </citation>
    <scope>NUCLEOTIDE SEQUENCE [LARGE SCALE GENOMIC DNA]</scope>
    <source>
        <strain evidence="2 3">Sb_GMNB300</strain>
    </source>
</reference>
<dbReference type="InParanoid" id="A0A5J5F0L5"/>
<evidence type="ECO:0000256" key="1">
    <source>
        <dbReference type="SAM" id="MobiDB-lite"/>
    </source>
</evidence>
<organism evidence="2 3">
    <name type="scientific">Sphaerosporella brunnea</name>
    <dbReference type="NCBI Taxonomy" id="1250544"/>
    <lineage>
        <taxon>Eukaryota</taxon>
        <taxon>Fungi</taxon>
        <taxon>Dikarya</taxon>
        <taxon>Ascomycota</taxon>
        <taxon>Pezizomycotina</taxon>
        <taxon>Pezizomycetes</taxon>
        <taxon>Pezizales</taxon>
        <taxon>Pyronemataceae</taxon>
        <taxon>Sphaerosporella</taxon>
    </lineage>
</organism>
<keyword evidence="3" id="KW-1185">Reference proteome</keyword>
<dbReference type="OrthoDB" id="10013825at2759"/>
<dbReference type="AlphaFoldDB" id="A0A5J5F0L5"/>
<evidence type="ECO:0000313" key="3">
    <source>
        <dbReference type="Proteomes" id="UP000326924"/>
    </source>
</evidence>
<dbReference type="EMBL" id="VXIS01000060">
    <property type="protein sequence ID" value="KAA8909186.1"/>
    <property type="molecule type" value="Genomic_DNA"/>
</dbReference>
<dbReference type="Proteomes" id="UP000326924">
    <property type="component" value="Unassembled WGS sequence"/>
</dbReference>
<gene>
    <name evidence="2" type="ORF">FN846DRAFT_905787</name>
</gene>
<comment type="caution">
    <text evidence="2">The sequence shown here is derived from an EMBL/GenBank/DDBJ whole genome shotgun (WGS) entry which is preliminary data.</text>
</comment>
<name>A0A5J5F0L5_9PEZI</name>
<evidence type="ECO:0000313" key="2">
    <source>
        <dbReference type="EMBL" id="KAA8909186.1"/>
    </source>
</evidence>
<accession>A0A5J5F0L5</accession>
<dbReference type="Gene3D" id="3.30.10.10">
    <property type="entry name" value="Trypsin Inhibitor V, subunit A"/>
    <property type="match status" value="1"/>
</dbReference>